<keyword evidence="8 15" id="KW-0378">Hydrolase</keyword>
<comment type="subunit">
    <text evidence="14">Component of the signal peptidase complex (SPC) composed of a catalytic subunit SEC11 and three accessory subunits SPC1, SPC2 and SPC3. The complex induces a local thinning of the ER membrane which is used to measure the length of the signal peptide (SP) h-region of protein substrates. This ensures the selectivity of the complex towards h-regions shorter than 18-20 amino acids. SPC associates with the translocon complex.</text>
</comment>
<keyword evidence="10 15" id="KW-0735">Signal-anchor</keyword>
<dbReference type="InterPro" id="IPR015927">
    <property type="entry name" value="Peptidase_S24_S26A/B/C"/>
</dbReference>
<feature type="domain" description="Peptidase S24/S26A/S26B/S26C" evidence="16">
    <location>
        <begin position="43"/>
        <end position="98"/>
    </location>
</feature>
<evidence type="ECO:0000256" key="10">
    <source>
        <dbReference type="ARBA" id="ARBA00022968"/>
    </source>
</evidence>
<evidence type="ECO:0000256" key="6">
    <source>
        <dbReference type="ARBA" id="ARBA00022670"/>
    </source>
</evidence>
<dbReference type="InterPro" id="IPR019533">
    <property type="entry name" value="Peptidase_S26"/>
</dbReference>
<comment type="function">
    <text evidence="13">Catalytic component of the signal peptidase complex (SPC) which catalyzes the cleavage of N-terminal signal sequences from nascent proteins as they are translocated into the lumen of the endoplasmic reticulum. Specifically cleaves N-terminal signal peptides that contain a hydrophobic alpha-helix (h-region) shorter than 18-20 amino acids.</text>
</comment>
<dbReference type="GO" id="GO:0009003">
    <property type="term" value="F:signal peptidase activity"/>
    <property type="evidence" value="ECO:0007669"/>
    <property type="project" value="UniProtKB-EC"/>
</dbReference>
<keyword evidence="11 15" id="KW-1133">Transmembrane helix</keyword>
<feature type="transmembrane region" description="Helical" evidence="15">
    <location>
        <begin position="12"/>
        <end position="35"/>
    </location>
</feature>
<gene>
    <name evidence="17" type="ORF">M427DRAFT_136519</name>
</gene>
<evidence type="ECO:0000256" key="1">
    <source>
        <dbReference type="ARBA" id="ARBA00000677"/>
    </source>
</evidence>
<keyword evidence="7 15" id="KW-0812">Transmembrane</keyword>
<dbReference type="Gene3D" id="2.10.109.10">
    <property type="entry name" value="Umud Fragment, subunit A"/>
    <property type="match status" value="1"/>
</dbReference>
<dbReference type="PANTHER" id="PTHR10806">
    <property type="entry name" value="SIGNAL PEPTIDASE COMPLEX CATALYTIC SUBUNIT SEC11"/>
    <property type="match status" value="1"/>
</dbReference>
<keyword evidence="9 15" id="KW-0256">Endoplasmic reticulum</keyword>
<keyword evidence="18" id="KW-1185">Reference proteome</keyword>
<dbReference type="OMA" id="ILMNEYP"/>
<evidence type="ECO:0000256" key="9">
    <source>
        <dbReference type="ARBA" id="ARBA00022824"/>
    </source>
</evidence>
<dbReference type="GO" id="GO:0006465">
    <property type="term" value="P:signal peptide processing"/>
    <property type="evidence" value="ECO:0007669"/>
    <property type="project" value="UniProtKB-UniRule"/>
</dbReference>
<dbReference type="PROSITE" id="PS00501">
    <property type="entry name" value="SPASE_I_1"/>
    <property type="match status" value="1"/>
</dbReference>
<proteinExistence type="inferred from homology"/>
<dbReference type="PANTHER" id="PTHR10806:SF6">
    <property type="entry name" value="SIGNAL PEPTIDASE COMPLEX CATALYTIC SUBUNIT SEC11"/>
    <property type="match status" value="1"/>
</dbReference>
<dbReference type="InterPro" id="IPR019756">
    <property type="entry name" value="Pept_S26A_signal_pept_1_Ser-AS"/>
</dbReference>
<comment type="catalytic activity">
    <reaction evidence="1 15">
        <text>Cleavage of hydrophobic, N-terminal signal or leader sequences from secreted and periplasmic proteins.</text>
        <dbReference type="EC" id="3.4.21.89"/>
    </reaction>
</comment>
<comment type="similarity">
    <text evidence="3 15">Belongs to the peptidase S26B family.</text>
</comment>
<evidence type="ECO:0000256" key="11">
    <source>
        <dbReference type="ARBA" id="ARBA00022989"/>
    </source>
</evidence>
<evidence type="ECO:0000256" key="3">
    <source>
        <dbReference type="ARBA" id="ARBA00011035"/>
    </source>
</evidence>
<comment type="subcellular location">
    <subcellularLocation>
        <location evidence="2">Endoplasmic reticulum membrane</location>
        <topology evidence="2">Single-pass type II membrane protein</topology>
    </subcellularLocation>
</comment>
<reference evidence="17 18" key="1">
    <citation type="journal article" date="2015" name="Genome Biol. Evol.">
        <title>Phylogenomic analyses indicate that early fungi evolved digesting cell walls of algal ancestors of land plants.</title>
        <authorList>
            <person name="Chang Y."/>
            <person name="Wang S."/>
            <person name="Sekimoto S."/>
            <person name="Aerts A.L."/>
            <person name="Choi C."/>
            <person name="Clum A."/>
            <person name="LaButti K.M."/>
            <person name="Lindquist E.A."/>
            <person name="Yee Ngan C."/>
            <person name="Ohm R.A."/>
            <person name="Salamov A.A."/>
            <person name="Grigoriev I.V."/>
            <person name="Spatafora J.W."/>
            <person name="Berbee M.L."/>
        </authorList>
    </citation>
    <scope>NUCLEOTIDE SEQUENCE [LARGE SCALE GENOMIC DNA]</scope>
    <source>
        <strain evidence="17 18">JEL478</strain>
    </source>
</reference>
<accession>A0A139AAJ8</accession>
<dbReference type="NCBIfam" id="TIGR02228">
    <property type="entry name" value="sigpep_I_arch"/>
    <property type="match status" value="1"/>
</dbReference>
<protein>
    <recommendedName>
        <fullName evidence="5 15">Signal peptidase complex catalytic subunit SEC11</fullName>
        <ecNumber evidence="4 15">3.4.21.89</ecNumber>
    </recommendedName>
</protein>
<dbReference type="InterPro" id="IPR036286">
    <property type="entry name" value="LexA/Signal_pep-like_sf"/>
</dbReference>
<evidence type="ECO:0000256" key="7">
    <source>
        <dbReference type="ARBA" id="ARBA00022692"/>
    </source>
</evidence>
<dbReference type="FunFam" id="2.10.109.10:FF:000003">
    <property type="entry name" value="Signal peptidase complex catalytic subunit SEC11"/>
    <property type="match status" value="1"/>
</dbReference>
<evidence type="ECO:0000256" key="12">
    <source>
        <dbReference type="ARBA" id="ARBA00023136"/>
    </source>
</evidence>
<feature type="transmembrane region" description="Helical" evidence="15">
    <location>
        <begin position="158"/>
        <end position="175"/>
    </location>
</feature>
<keyword evidence="12 15" id="KW-0472">Membrane</keyword>
<dbReference type="Pfam" id="PF00717">
    <property type="entry name" value="Peptidase_S24"/>
    <property type="match status" value="1"/>
</dbReference>
<dbReference type="GO" id="GO:0004252">
    <property type="term" value="F:serine-type endopeptidase activity"/>
    <property type="evidence" value="ECO:0007669"/>
    <property type="project" value="InterPro"/>
</dbReference>
<evidence type="ECO:0000256" key="5">
    <source>
        <dbReference type="ARBA" id="ARBA00019685"/>
    </source>
</evidence>
<dbReference type="EC" id="3.4.21.89" evidence="4 15"/>
<dbReference type="AlphaFoldDB" id="A0A139AAJ8"/>
<dbReference type="STRING" id="1344416.A0A139AAJ8"/>
<evidence type="ECO:0000256" key="13">
    <source>
        <dbReference type="ARBA" id="ARBA00045533"/>
    </source>
</evidence>
<evidence type="ECO:0000256" key="8">
    <source>
        <dbReference type="ARBA" id="ARBA00022801"/>
    </source>
</evidence>
<evidence type="ECO:0000256" key="4">
    <source>
        <dbReference type="ARBA" id="ARBA00013208"/>
    </source>
</evidence>
<dbReference type="EMBL" id="KQ965777">
    <property type="protein sequence ID" value="KXS13525.1"/>
    <property type="molecule type" value="Genomic_DNA"/>
</dbReference>
<dbReference type="InterPro" id="IPR001733">
    <property type="entry name" value="Peptidase_S26B"/>
</dbReference>
<organism evidence="17 18">
    <name type="scientific">Gonapodya prolifera (strain JEL478)</name>
    <name type="common">Monoblepharis prolifera</name>
    <dbReference type="NCBI Taxonomy" id="1344416"/>
    <lineage>
        <taxon>Eukaryota</taxon>
        <taxon>Fungi</taxon>
        <taxon>Fungi incertae sedis</taxon>
        <taxon>Chytridiomycota</taxon>
        <taxon>Chytridiomycota incertae sedis</taxon>
        <taxon>Monoblepharidomycetes</taxon>
        <taxon>Monoblepharidales</taxon>
        <taxon>Gonapodyaceae</taxon>
        <taxon>Gonapodya</taxon>
    </lineage>
</organism>
<keyword evidence="6 15" id="KW-0645">Protease</keyword>
<dbReference type="SUPFAM" id="SSF51306">
    <property type="entry name" value="LexA/Signal peptidase"/>
    <property type="match status" value="1"/>
</dbReference>
<name>A0A139AAJ8_GONPJ</name>
<evidence type="ECO:0000259" key="16">
    <source>
        <dbReference type="Pfam" id="PF00717"/>
    </source>
</evidence>
<dbReference type="PRINTS" id="PR00728">
    <property type="entry name" value="SIGNALPTASE"/>
</dbReference>
<dbReference type="GO" id="GO:0005787">
    <property type="term" value="C:signal peptidase complex"/>
    <property type="evidence" value="ECO:0007669"/>
    <property type="project" value="UniProtKB-ARBA"/>
</dbReference>
<evidence type="ECO:0000256" key="14">
    <source>
        <dbReference type="ARBA" id="ARBA00047037"/>
    </source>
</evidence>
<evidence type="ECO:0000313" key="18">
    <source>
        <dbReference type="Proteomes" id="UP000070544"/>
    </source>
</evidence>
<evidence type="ECO:0000313" key="17">
    <source>
        <dbReference type="EMBL" id="KXS13525.1"/>
    </source>
</evidence>
<dbReference type="OrthoDB" id="10257561at2759"/>
<dbReference type="Proteomes" id="UP000070544">
    <property type="component" value="Unassembled WGS sequence"/>
</dbReference>
<dbReference type="CDD" id="cd06530">
    <property type="entry name" value="S26_SPase_I"/>
    <property type="match status" value="1"/>
</dbReference>
<evidence type="ECO:0000256" key="2">
    <source>
        <dbReference type="ARBA" id="ARBA00004648"/>
    </source>
</evidence>
<evidence type="ECO:0000256" key="15">
    <source>
        <dbReference type="RuleBase" id="RU362047"/>
    </source>
</evidence>
<sequence length="178" mass="20573">MLQWIHDQFKGWSLRQLLLQTLNFFMIIGSVFMLWKGWSLFVNSESPIVVVLSESMEPAFQRGDLLFLSMPNEPIRVGDITVFKIKGREVPIVHRVLTVHDEIETGKQYILTKGDNNPGDDRVLYNHNQMWIHREDVIGKVQGFLPYAGMVTIIMNDYPQLKFALLGVLGLLVVFQRE</sequence>